<comment type="caution">
    <text evidence="3">The sequence shown here is derived from an EMBL/GenBank/DDBJ whole genome shotgun (WGS) entry which is preliminary data.</text>
</comment>
<feature type="chain" id="PRO_5046674687" description="Lipoprotein" evidence="2">
    <location>
        <begin position="24"/>
        <end position="150"/>
    </location>
</feature>
<keyword evidence="2" id="KW-0732">Signal</keyword>
<evidence type="ECO:0000313" key="3">
    <source>
        <dbReference type="EMBL" id="MFC5507518.1"/>
    </source>
</evidence>
<sequence length="150" mass="15706">MPQARLQSTPLLPLLMLTGLAVAVAGCAGETGKSVAEAAGMATTAAEPKPFVRETRPSDPTYIPIGTTVQVNPLCEGDTPRPAFVPQGQAARFLYRPDGRKPNEDCKPRAEFKKIEAELEAKRSANEAAGNVAKTLGSTPAPKPAAIPTN</sequence>
<feature type="signal peptide" evidence="2">
    <location>
        <begin position="1"/>
        <end position="23"/>
    </location>
</feature>
<gene>
    <name evidence="3" type="ORF">ACFPN9_19945</name>
</gene>
<evidence type="ECO:0000313" key="4">
    <source>
        <dbReference type="Proteomes" id="UP001596060"/>
    </source>
</evidence>
<evidence type="ECO:0000256" key="1">
    <source>
        <dbReference type="SAM" id="MobiDB-lite"/>
    </source>
</evidence>
<protein>
    <recommendedName>
        <fullName evidence="5">Lipoprotein</fullName>
    </recommendedName>
</protein>
<organism evidence="3 4">
    <name type="scientific">Bosea massiliensis</name>
    <dbReference type="NCBI Taxonomy" id="151419"/>
    <lineage>
        <taxon>Bacteria</taxon>
        <taxon>Pseudomonadati</taxon>
        <taxon>Pseudomonadota</taxon>
        <taxon>Alphaproteobacteria</taxon>
        <taxon>Hyphomicrobiales</taxon>
        <taxon>Boseaceae</taxon>
        <taxon>Bosea</taxon>
    </lineage>
</organism>
<accession>A0ABW0P6S4</accession>
<name>A0ABW0P6S4_9HYPH</name>
<dbReference type="EMBL" id="JBHSLU010000063">
    <property type="protein sequence ID" value="MFC5507518.1"/>
    <property type="molecule type" value="Genomic_DNA"/>
</dbReference>
<keyword evidence="4" id="KW-1185">Reference proteome</keyword>
<reference evidence="4" key="1">
    <citation type="journal article" date="2019" name="Int. J. Syst. Evol. Microbiol.">
        <title>The Global Catalogue of Microorganisms (GCM) 10K type strain sequencing project: providing services to taxonomists for standard genome sequencing and annotation.</title>
        <authorList>
            <consortium name="The Broad Institute Genomics Platform"/>
            <consortium name="The Broad Institute Genome Sequencing Center for Infectious Disease"/>
            <person name="Wu L."/>
            <person name="Ma J."/>
        </authorList>
    </citation>
    <scope>NUCLEOTIDE SEQUENCE [LARGE SCALE GENOMIC DNA]</scope>
    <source>
        <strain evidence="4">CCUG 43117</strain>
    </source>
</reference>
<dbReference type="Proteomes" id="UP001596060">
    <property type="component" value="Unassembled WGS sequence"/>
</dbReference>
<dbReference type="PROSITE" id="PS51257">
    <property type="entry name" value="PROKAR_LIPOPROTEIN"/>
    <property type="match status" value="1"/>
</dbReference>
<dbReference type="RefSeq" id="WP_066734707.1">
    <property type="nucleotide sequence ID" value="NZ_JBHSLU010000063.1"/>
</dbReference>
<evidence type="ECO:0000256" key="2">
    <source>
        <dbReference type="SAM" id="SignalP"/>
    </source>
</evidence>
<feature type="compositionally biased region" description="Pro residues" evidence="1">
    <location>
        <begin position="141"/>
        <end position="150"/>
    </location>
</feature>
<proteinExistence type="predicted"/>
<evidence type="ECO:0008006" key="5">
    <source>
        <dbReference type="Google" id="ProtNLM"/>
    </source>
</evidence>
<feature type="region of interest" description="Disordered" evidence="1">
    <location>
        <begin position="123"/>
        <end position="150"/>
    </location>
</feature>